<accession>A0A0E9WW69</accession>
<dbReference type="AlphaFoldDB" id="A0A0E9WW69"/>
<protein>
    <submittedName>
        <fullName evidence="1">Uncharacterized protein</fullName>
    </submittedName>
</protein>
<evidence type="ECO:0000313" key="1">
    <source>
        <dbReference type="EMBL" id="JAH94697.1"/>
    </source>
</evidence>
<name>A0A0E9WW69_ANGAN</name>
<proteinExistence type="predicted"/>
<organism evidence="1">
    <name type="scientific">Anguilla anguilla</name>
    <name type="common">European freshwater eel</name>
    <name type="synonym">Muraena anguilla</name>
    <dbReference type="NCBI Taxonomy" id="7936"/>
    <lineage>
        <taxon>Eukaryota</taxon>
        <taxon>Metazoa</taxon>
        <taxon>Chordata</taxon>
        <taxon>Craniata</taxon>
        <taxon>Vertebrata</taxon>
        <taxon>Euteleostomi</taxon>
        <taxon>Actinopterygii</taxon>
        <taxon>Neopterygii</taxon>
        <taxon>Teleostei</taxon>
        <taxon>Anguilliformes</taxon>
        <taxon>Anguillidae</taxon>
        <taxon>Anguilla</taxon>
    </lineage>
</organism>
<dbReference type="EMBL" id="GBXM01013880">
    <property type="protein sequence ID" value="JAH94697.1"/>
    <property type="molecule type" value="Transcribed_RNA"/>
</dbReference>
<reference evidence="1" key="2">
    <citation type="journal article" date="2015" name="Fish Shellfish Immunol.">
        <title>Early steps in the European eel (Anguilla anguilla)-Vibrio vulnificus interaction in the gills: Role of the RtxA13 toxin.</title>
        <authorList>
            <person name="Callol A."/>
            <person name="Pajuelo D."/>
            <person name="Ebbesson L."/>
            <person name="Teles M."/>
            <person name="MacKenzie S."/>
            <person name="Amaro C."/>
        </authorList>
    </citation>
    <scope>NUCLEOTIDE SEQUENCE</scope>
</reference>
<sequence>MRTIVKYLCYFSQTRVNTLHTCEFRTWILYSGALMLSRAPSMTALSPYDLKPVILDAVEATISLVAPDGNYILCIM</sequence>
<reference evidence="1" key="1">
    <citation type="submission" date="2014-11" db="EMBL/GenBank/DDBJ databases">
        <authorList>
            <person name="Amaro Gonzalez C."/>
        </authorList>
    </citation>
    <scope>NUCLEOTIDE SEQUENCE</scope>
</reference>